<comment type="similarity">
    <text evidence="1">Belongs to the type-I restriction system S methylase family.</text>
</comment>
<keyword evidence="5" id="KW-0255">Endonuclease</keyword>
<name>A0AB39U6G3_9BIFI</name>
<evidence type="ECO:0000256" key="1">
    <source>
        <dbReference type="ARBA" id="ARBA00010923"/>
    </source>
</evidence>
<keyword evidence="5" id="KW-0378">Hydrolase</keyword>
<dbReference type="GO" id="GO:0003677">
    <property type="term" value="F:DNA binding"/>
    <property type="evidence" value="ECO:0007669"/>
    <property type="project" value="UniProtKB-KW"/>
</dbReference>
<dbReference type="GO" id="GO:0004519">
    <property type="term" value="F:endonuclease activity"/>
    <property type="evidence" value="ECO:0007669"/>
    <property type="project" value="UniProtKB-KW"/>
</dbReference>
<keyword evidence="2" id="KW-0680">Restriction system</keyword>
<dbReference type="SUPFAM" id="SSF116734">
    <property type="entry name" value="DNA methylase specificity domain"/>
    <property type="match status" value="1"/>
</dbReference>
<keyword evidence="3" id="KW-0238">DNA-binding</keyword>
<dbReference type="InterPro" id="IPR044946">
    <property type="entry name" value="Restrct_endonuc_typeI_TRD_sf"/>
</dbReference>
<dbReference type="EMBL" id="CP129674">
    <property type="protein sequence ID" value="XDS44491.1"/>
    <property type="molecule type" value="Genomic_DNA"/>
</dbReference>
<evidence type="ECO:0000259" key="4">
    <source>
        <dbReference type="Pfam" id="PF01420"/>
    </source>
</evidence>
<dbReference type="Pfam" id="PF01420">
    <property type="entry name" value="Methylase_S"/>
    <property type="match status" value="1"/>
</dbReference>
<dbReference type="AlphaFoldDB" id="A0AB39U6G3"/>
<gene>
    <name evidence="5" type="ORF">QN215_09590</name>
</gene>
<keyword evidence="5" id="KW-0540">Nuclease</keyword>
<feature type="domain" description="Type I restriction modification DNA specificity" evidence="4">
    <location>
        <begin position="68"/>
        <end position="170"/>
    </location>
</feature>
<dbReference type="RefSeq" id="WP_369344065.1">
    <property type="nucleotide sequence ID" value="NZ_CP129674.1"/>
</dbReference>
<accession>A0AB39U6G3</accession>
<evidence type="ECO:0000256" key="3">
    <source>
        <dbReference type="ARBA" id="ARBA00023125"/>
    </source>
</evidence>
<evidence type="ECO:0000313" key="5">
    <source>
        <dbReference type="EMBL" id="XDS44491.1"/>
    </source>
</evidence>
<dbReference type="InterPro" id="IPR000055">
    <property type="entry name" value="Restrct_endonuc_typeI_TRD"/>
</dbReference>
<organism evidence="5">
    <name type="scientific">Bifidobacterium aquikefiricola</name>
    <dbReference type="NCBI Taxonomy" id="3059038"/>
    <lineage>
        <taxon>Bacteria</taxon>
        <taxon>Bacillati</taxon>
        <taxon>Actinomycetota</taxon>
        <taxon>Actinomycetes</taxon>
        <taxon>Bifidobacteriales</taxon>
        <taxon>Bifidobacteriaceae</taxon>
        <taxon>Bifidobacterium</taxon>
    </lineage>
</organism>
<proteinExistence type="inferred from homology"/>
<sequence length="341" mass="37836">MKLNDIFAPIVKGDFGLTDEVIYQSFGGDGETIALYGGNQSHSVPTRWVKTGCITTKGKHIRTFADAGIILSLDGSAGSMTYKKGDETFALNHHAGFLKPLLQSRTICNPEFFAIFFQNRLRATAVSDGSKTLSIQQLVQFTFSLPPLDIQHHLLQKYQLISARLKVYDDFATRIDDALDKQVSSEYLQYQAKEIPISELLDCMSGNTGLTEELIYSKSNFGGTRYQVLTASTIPDTAMGYIPKCTISTASGRTKELNTFEGKEGLLVVRKGKAGGTRYLPEGKYVINDDAYIVSVKNDCPYQIDLRWLAIACKTDFLAYASNSDNGTWNKTGFFNNVTYY</sequence>
<dbReference type="KEGG" id="baqk:QN215_09590"/>
<dbReference type="GO" id="GO:0009307">
    <property type="term" value="P:DNA restriction-modification system"/>
    <property type="evidence" value="ECO:0007669"/>
    <property type="project" value="UniProtKB-KW"/>
</dbReference>
<reference evidence="5" key="1">
    <citation type="submission" date="2023-07" db="EMBL/GenBank/DDBJ databases">
        <title>Bifidobacterium aquikefiriaerophilum sp. nov. and Bifidobacterium eccum sp. nov., isolated from water kefir.</title>
        <authorList>
            <person name="Breselge S."/>
            <person name="Bellassi P."/>
            <person name="Barcenilla C."/>
            <person name="Alvarez-Ordonez A."/>
            <person name="Morelli L."/>
            <person name="Cotter P.D."/>
        </authorList>
    </citation>
    <scope>NUCLEOTIDE SEQUENCE</scope>
    <source>
        <strain evidence="5">WK041_4_12</strain>
    </source>
</reference>
<protein>
    <submittedName>
        <fullName evidence="5">Restriction endonuclease subunit S</fullName>
        <ecNumber evidence="5">3.1.21.-</ecNumber>
    </submittedName>
</protein>
<dbReference type="EC" id="3.1.21.-" evidence="5"/>
<dbReference type="GO" id="GO:0016787">
    <property type="term" value="F:hydrolase activity"/>
    <property type="evidence" value="ECO:0007669"/>
    <property type="project" value="UniProtKB-KW"/>
</dbReference>
<evidence type="ECO:0000256" key="2">
    <source>
        <dbReference type="ARBA" id="ARBA00022747"/>
    </source>
</evidence>
<dbReference type="Gene3D" id="3.90.220.20">
    <property type="entry name" value="DNA methylase specificity domains"/>
    <property type="match status" value="1"/>
</dbReference>